<evidence type="ECO:0000259" key="6">
    <source>
        <dbReference type="PROSITE" id="PS51379"/>
    </source>
</evidence>
<keyword evidence="5" id="KW-0411">Iron-sulfur</keyword>
<dbReference type="InterPro" id="IPR009051">
    <property type="entry name" value="Helical_ferredxn"/>
</dbReference>
<evidence type="ECO:0000256" key="2">
    <source>
        <dbReference type="ARBA" id="ARBA00022723"/>
    </source>
</evidence>
<keyword evidence="1" id="KW-0004">4Fe-4S</keyword>
<dbReference type="SUPFAM" id="SSF46548">
    <property type="entry name" value="alpha-helical ferredoxin"/>
    <property type="match status" value="1"/>
</dbReference>
<comment type="caution">
    <text evidence="7">The sequence shown here is derived from an EMBL/GenBank/DDBJ whole genome shotgun (WGS) entry which is preliminary data.</text>
</comment>
<dbReference type="Gene3D" id="1.10.1060.10">
    <property type="entry name" value="Alpha-helical ferredoxin"/>
    <property type="match status" value="1"/>
</dbReference>
<evidence type="ECO:0000256" key="1">
    <source>
        <dbReference type="ARBA" id="ARBA00022485"/>
    </source>
</evidence>
<proteinExistence type="predicted"/>
<dbReference type="InterPro" id="IPR017900">
    <property type="entry name" value="4Fe4S_Fe_S_CS"/>
</dbReference>
<keyword evidence="2" id="KW-0479">Metal-binding</keyword>
<reference evidence="7" key="1">
    <citation type="journal article" date="2020" name="mSystems">
        <title>Genome- and Community-Level Interaction Insights into Carbon Utilization and Element Cycling Functions of Hydrothermarchaeota in Hydrothermal Sediment.</title>
        <authorList>
            <person name="Zhou Z."/>
            <person name="Liu Y."/>
            <person name="Xu W."/>
            <person name="Pan J."/>
            <person name="Luo Z.H."/>
            <person name="Li M."/>
        </authorList>
    </citation>
    <scope>NUCLEOTIDE SEQUENCE [LARGE SCALE GENOMIC DNA]</scope>
    <source>
        <strain evidence="7">SpSt-477</strain>
    </source>
</reference>
<evidence type="ECO:0000256" key="4">
    <source>
        <dbReference type="ARBA" id="ARBA00023004"/>
    </source>
</evidence>
<dbReference type="GO" id="GO:0051539">
    <property type="term" value="F:4 iron, 4 sulfur cluster binding"/>
    <property type="evidence" value="ECO:0007669"/>
    <property type="project" value="UniProtKB-KW"/>
</dbReference>
<dbReference type="EMBL" id="DSUH01000364">
    <property type="protein sequence ID" value="HGU34280.1"/>
    <property type="molecule type" value="Genomic_DNA"/>
</dbReference>
<evidence type="ECO:0000256" key="5">
    <source>
        <dbReference type="ARBA" id="ARBA00023014"/>
    </source>
</evidence>
<keyword evidence="4" id="KW-0408">Iron</keyword>
<dbReference type="InterPro" id="IPR017896">
    <property type="entry name" value="4Fe4S_Fe-S-bd"/>
</dbReference>
<sequence length="204" mass="23461">MNNLHTVPFGKTNPSQHPSIADGKTFRKIVNHLSRQKVEMCWHCKCCGGGCPFSDHMDLMPNQVIRWVQLENSETVLRCKTIWICVGCHTCSDQCPNAIDIAAIMDALRQLAIRSGIAPAENDIYRFHQYIFESIRRHGRLNKLEALAQFKVRTGNLFSDLQAGVRMLLTGKLELLPQHVTKRREVSRIFDHYHHRRGSFESHD</sequence>
<dbReference type="InterPro" id="IPR051460">
    <property type="entry name" value="HdrC_iron-sulfur_subunit"/>
</dbReference>
<feature type="domain" description="4Fe-4S ferredoxin-type" evidence="6">
    <location>
        <begin position="85"/>
        <end position="104"/>
    </location>
</feature>
<name>A0A7C4RUD1_9BACT</name>
<keyword evidence="3" id="KW-0560">Oxidoreductase</keyword>
<evidence type="ECO:0000256" key="3">
    <source>
        <dbReference type="ARBA" id="ARBA00023002"/>
    </source>
</evidence>
<dbReference type="Pfam" id="PF13183">
    <property type="entry name" value="Fer4_8"/>
    <property type="match status" value="1"/>
</dbReference>
<evidence type="ECO:0000313" key="7">
    <source>
        <dbReference type="EMBL" id="HGU34280.1"/>
    </source>
</evidence>
<organism evidence="7">
    <name type="scientific">Desulfatirhabdium butyrativorans</name>
    <dbReference type="NCBI Taxonomy" id="340467"/>
    <lineage>
        <taxon>Bacteria</taxon>
        <taxon>Pseudomonadati</taxon>
        <taxon>Thermodesulfobacteriota</taxon>
        <taxon>Desulfobacteria</taxon>
        <taxon>Desulfobacterales</taxon>
        <taxon>Desulfatirhabdiaceae</taxon>
        <taxon>Desulfatirhabdium</taxon>
    </lineage>
</organism>
<accession>A0A7C4RUD1</accession>
<dbReference type="PANTHER" id="PTHR43255:SF1">
    <property type="entry name" value="IRON-SULFUR-BINDING OXIDOREDUCTASE FADF-RELATED"/>
    <property type="match status" value="1"/>
</dbReference>
<gene>
    <name evidence="7" type="ORF">ENS29_15760</name>
</gene>
<dbReference type="AlphaFoldDB" id="A0A7C4RUD1"/>
<dbReference type="PROSITE" id="PS51379">
    <property type="entry name" value="4FE4S_FER_2"/>
    <property type="match status" value="1"/>
</dbReference>
<dbReference type="PROSITE" id="PS00198">
    <property type="entry name" value="4FE4S_FER_1"/>
    <property type="match status" value="1"/>
</dbReference>
<dbReference type="GO" id="GO:0046872">
    <property type="term" value="F:metal ion binding"/>
    <property type="evidence" value="ECO:0007669"/>
    <property type="project" value="UniProtKB-KW"/>
</dbReference>
<protein>
    <submittedName>
        <fullName evidence="7">Heterodisulfide reductase</fullName>
    </submittedName>
</protein>
<dbReference type="PANTHER" id="PTHR43255">
    <property type="entry name" value="IRON-SULFUR-BINDING OXIDOREDUCTASE FADF-RELATED-RELATED"/>
    <property type="match status" value="1"/>
</dbReference>
<dbReference type="GO" id="GO:0016491">
    <property type="term" value="F:oxidoreductase activity"/>
    <property type="evidence" value="ECO:0007669"/>
    <property type="project" value="UniProtKB-KW"/>
</dbReference>
<dbReference type="GO" id="GO:0005886">
    <property type="term" value="C:plasma membrane"/>
    <property type="evidence" value="ECO:0007669"/>
    <property type="project" value="TreeGrafter"/>
</dbReference>